<protein>
    <submittedName>
        <fullName evidence="3">Uncharacterized protein</fullName>
    </submittedName>
</protein>
<evidence type="ECO:0000256" key="2">
    <source>
        <dbReference type="SAM" id="MobiDB-lite"/>
    </source>
</evidence>
<organism evidence="3 4">
    <name type="scientific">Giardia muris</name>
    <dbReference type="NCBI Taxonomy" id="5742"/>
    <lineage>
        <taxon>Eukaryota</taxon>
        <taxon>Metamonada</taxon>
        <taxon>Diplomonadida</taxon>
        <taxon>Hexamitidae</taxon>
        <taxon>Giardiinae</taxon>
        <taxon>Giardia</taxon>
    </lineage>
</organism>
<keyword evidence="1" id="KW-0175">Coiled coil</keyword>
<evidence type="ECO:0000313" key="3">
    <source>
        <dbReference type="EMBL" id="TNJ29960.1"/>
    </source>
</evidence>
<dbReference type="AlphaFoldDB" id="A0A4Z1SWL9"/>
<proteinExistence type="predicted"/>
<feature type="compositionally biased region" description="Polar residues" evidence="2">
    <location>
        <begin position="24"/>
        <end position="33"/>
    </location>
</feature>
<evidence type="ECO:0000256" key="1">
    <source>
        <dbReference type="SAM" id="Coils"/>
    </source>
</evidence>
<dbReference type="VEuPathDB" id="GiardiaDB:GMRT_13540"/>
<dbReference type="Proteomes" id="UP000315496">
    <property type="component" value="Chromosome 1"/>
</dbReference>
<comment type="caution">
    <text evidence="3">The sequence shown here is derived from an EMBL/GenBank/DDBJ whole genome shotgun (WGS) entry which is preliminary data.</text>
</comment>
<evidence type="ECO:0000313" key="4">
    <source>
        <dbReference type="Proteomes" id="UP000315496"/>
    </source>
</evidence>
<feature type="region of interest" description="Disordered" evidence="2">
    <location>
        <begin position="1"/>
        <end position="73"/>
    </location>
</feature>
<feature type="region of interest" description="Disordered" evidence="2">
    <location>
        <begin position="283"/>
        <end position="309"/>
    </location>
</feature>
<name>A0A4Z1SWL9_GIAMU</name>
<gene>
    <name evidence="3" type="ORF">GMRT_13540</name>
</gene>
<feature type="coiled-coil region" evidence="1">
    <location>
        <begin position="247"/>
        <end position="274"/>
    </location>
</feature>
<feature type="compositionally biased region" description="Basic and acidic residues" evidence="2">
    <location>
        <begin position="37"/>
        <end position="68"/>
    </location>
</feature>
<sequence length="367" mass="40924">MSEQGEKTADSVAGTPRQLVESGPPQTDPSMSASKAEVMEADHKAEAQEPDPNHDEKETRGEDSKEPVGEADEAAVLSARSSISNHSASGSNLEACRSESHYDTGQLTKDELSYGLGFFSHQLGYQNKLNFVTPTLFQRRFRPITDLSLHSCEHLLRAPFNGTINGRPVGSNTKSTLGKRTLLTPQNVAEILDYRIGPSDDRDFAFESFKLLGAQAITDRVPIAHLADLLLAGYQNIEDDISMAGDFQEVVRIIQDREARLERLKEKGDNIERKKMEPVRAIPMPRDSATPLPPPKLREPNGLSNKAISDPRSQYALPLREDIITVLRICCPSEDDTISYESWRDLFKHLQTFQFVDYREEITNAGK</sequence>
<accession>A0A4Z1SWL9</accession>
<keyword evidence="4" id="KW-1185">Reference proteome</keyword>
<dbReference type="OrthoDB" id="10255861at2759"/>
<reference evidence="3 4" key="1">
    <citation type="submission" date="2019-05" db="EMBL/GenBank/DDBJ databases">
        <title>The compact genome of Giardia muris reveals important steps in the evolution of intestinal protozoan parasites.</title>
        <authorList>
            <person name="Xu F."/>
            <person name="Jimenez-Gonzalez A."/>
            <person name="Einarsson E."/>
            <person name="Astvaldsson A."/>
            <person name="Peirasmaki D."/>
            <person name="Eckmann L."/>
            <person name="Andersson J.O."/>
            <person name="Svard S.G."/>
            <person name="Jerlstrom-Hultqvist J."/>
        </authorList>
    </citation>
    <scope>NUCLEOTIDE SEQUENCE [LARGE SCALE GENOMIC DNA]</scope>
    <source>
        <strain evidence="3 4">Roberts-Thomson</strain>
    </source>
</reference>
<dbReference type="EMBL" id="VDLU01000001">
    <property type="protein sequence ID" value="TNJ29960.1"/>
    <property type="molecule type" value="Genomic_DNA"/>
</dbReference>